<dbReference type="Pfam" id="PF00625">
    <property type="entry name" value="Guanylate_kin"/>
    <property type="match status" value="1"/>
</dbReference>
<dbReference type="PANTHER" id="PTHR23122">
    <property type="entry name" value="MEMBRANE-ASSOCIATED GUANYLATE KINASE MAGUK"/>
    <property type="match status" value="1"/>
</dbReference>
<comment type="caution">
    <text evidence="2">The sequence shown here is derived from an EMBL/GenBank/DDBJ whole genome shotgun (WGS) entry which is preliminary data.</text>
</comment>
<evidence type="ECO:0000313" key="3">
    <source>
        <dbReference type="Proteomes" id="UP001476798"/>
    </source>
</evidence>
<proteinExistence type="predicted"/>
<dbReference type="SMART" id="SM00072">
    <property type="entry name" value="GuKc"/>
    <property type="match status" value="1"/>
</dbReference>
<keyword evidence="3" id="KW-1185">Reference proteome</keyword>
<dbReference type="InterPro" id="IPR027417">
    <property type="entry name" value="P-loop_NTPase"/>
</dbReference>
<name>A0ABV0N7U3_9TELE</name>
<evidence type="ECO:0000259" key="1">
    <source>
        <dbReference type="PROSITE" id="PS50052"/>
    </source>
</evidence>
<feature type="non-terminal residue" evidence="2">
    <location>
        <position position="1"/>
    </location>
</feature>
<dbReference type="InterPro" id="IPR050716">
    <property type="entry name" value="MAGUK"/>
</dbReference>
<dbReference type="PROSITE" id="PS50052">
    <property type="entry name" value="GUANYLATE_KINASE_2"/>
    <property type="match status" value="1"/>
</dbReference>
<dbReference type="InterPro" id="IPR008145">
    <property type="entry name" value="GK/Ca_channel_bsu"/>
</dbReference>
<gene>
    <name evidence="2" type="primary">MPP5A_1</name>
    <name evidence="2" type="ORF">GOODEAATRI_030606</name>
</gene>
<dbReference type="EMBL" id="JAHRIO010024887">
    <property type="protein sequence ID" value="MEQ2166663.1"/>
    <property type="molecule type" value="Genomic_DNA"/>
</dbReference>
<reference evidence="2 3" key="1">
    <citation type="submission" date="2021-06" db="EMBL/GenBank/DDBJ databases">
        <authorList>
            <person name="Palmer J.M."/>
        </authorList>
    </citation>
    <scope>NUCLEOTIDE SEQUENCE [LARGE SCALE GENOMIC DNA]</scope>
    <source>
        <strain evidence="2 3">GA_2019</strain>
        <tissue evidence="2">Muscle</tissue>
    </source>
</reference>
<organism evidence="2 3">
    <name type="scientific">Goodea atripinnis</name>
    <dbReference type="NCBI Taxonomy" id="208336"/>
    <lineage>
        <taxon>Eukaryota</taxon>
        <taxon>Metazoa</taxon>
        <taxon>Chordata</taxon>
        <taxon>Craniata</taxon>
        <taxon>Vertebrata</taxon>
        <taxon>Euteleostomi</taxon>
        <taxon>Actinopterygii</taxon>
        <taxon>Neopterygii</taxon>
        <taxon>Teleostei</taxon>
        <taxon>Neoteleostei</taxon>
        <taxon>Acanthomorphata</taxon>
        <taxon>Ovalentaria</taxon>
        <taxon>Atherinomorphae</taxon>
        <taxon>Cyprinodontiformes</taxon>
        <taxon>Goodeidae</taxon>
        <taxon>Goodea</taxon>
    </lineage>
</organism>
<dbReference type="Proteomes" id="UP001476798">
    <property type="component" value="Unassembled WGS sequence"/>
</dbReference>
<protein>
    <submittedName>
        <fullName evidence="2">MAGUK p55 subfamily member 5-A</fullName>
    </submittedName>
</protein>
<feature type="domain" description="Guanylate kinase-like" evidence="1">
    <location>
        <begin position="21"/>
        <end position="210"/>
    </location>
</feature>
<accession>A0ABV0N7U3</accession>
<sequence>LDDEILTYEEMALYHQPANRKRPIALIGPNSCGQAELRQRLLNNQPERFAGAVPQGIRLDLDPLSRASCRNKFLLQAETLELWLKGRSLGCSETQEDSPFLVFLHAFLTRVPACGFPLREADRVFVSHPQALKVLRSSDLKPYIIFIAPPSQERLRALLVKDNKNPKPEELREIIEKAREMEQSCGHLFDAIIVNTDLDKAYAELLRLINKLDTEPQWVPCSWLR</sequence>
<dbReference type="Gene3D" id="3.40.50.300">
    <property type="entry name" value="P-loop containing nucleotide triphosphate hydrolases"/>
    <property type="match status" value="2"/>
</dbReference>
<dbReference type="InterPro" id="IPR008144">
    <property type="entry name" value="Guanylate_kin-like_dom"/>
</dbReference>
<dbReference type="SUPFAM" id="SSF52540">
    <property type="entry name" value="P-loop containing nucleoside triphosphate hydrolases"/>
    <property type="match status" value="1"/>
</dbReference>
<evidence type="ECO:0000313" key="2">
    <source>
        <dbReference type="EMBL" id="MEQ2166663.1"/>
    </source>
</evidence>